<keyword evidence="1" id="KW-0732">Signal</keyword>
<sequence length="206" mass="21056">MHPTKRLVGVASALLLAVALAGCSTTGSGALAQTVGAPATVPGGGSAGSGGSGGPGAVGLTDADGYIPDGTSLPLESDRPAVAHLDPDLLAALRHAQSAMRQEGAGSAITIADGWRSERYQEHLFAQAVKQYGSEEEAEKWVKRGSDSAHVRGEAVDIADAGAMDYLNRFGAEWGLCQVYANEAWHFELRTAPGGTCPAQSLDGRG</sequence>
<comment type="caution">
    <text evidence="3">The sequence shown here is derived from an EMBL/GenBank/DDBJ whole genome shotgun (WGS) entry which is preliminary data.</text>
</comment>
<reference evidence="3 4" key="1">
    <citation type="submission" date="2020-07" db="EMBL/GenBank/DDBJ databases">
        <title>Sequencing the genomes of 1000 actinobacteria strains.</title>
        <authorList>
            <person name="Klenk H.-P."/>
        </authorList>
    </citation>
    <scope>NUCLEOTIDE SEQUENCE [LARGE SCALE GENOMIC DNA]</scope>
    <source>
        <strain evidence="3 4">DSM 23871</strain>
    </source>
</reference>
<evidence type="ECO:0000256" key="1">
    <source>
        <dbReference type="SAM" id="SignalP"/>
    </source>
</evidence>
<dbReference type="Proteomes" id="UP000589620">
    <property type="component" value="Unassembled WGS sequence"/>
</dbReference>
<dbReference type="InterPro" id="IPR009045">
    <property type="entry name" value="Zn_M74/Hedgehog-like"/>
</dbReference>
<proteinExistence type="predicted"/>
<accession>A0A852T1E9</accession>
<evidence type="ECO:0000313" key="3">
    <source>
        <dbReference type="EMBL" id="NYD74693.1"/>
    </source>
</evidence>
<keyword evidence="4" id="KW-1185">Reference proteome</keyword>
<dbReference type="Gene3D" id="3.30.1380.10">
    <property type="match status" value="1"/>
</dbReference>
<evidence type="ECO:0000259" key="2">
    <source>
        <dbReference type="Pfam" id="PF02557"/>
    </source>
</evidence>
<dbReference type="Pfam" id="PF02557">
    <property type="entry name" value="VanY"/>
    <property type="match status" value="1"/>
</dbReference>
<dbReference type="CDD" id="cd14846">
    <property type="entry name" value="Peptidase_M15_like"/>
    <property type="match status" value="1"/>
</dbReference>
<evidence type="ECO:0000313" key="4">
    <source>
        <dbReference type="Proteomes" id="UP000589620"/>
    </source>
</evidence>
<dbReference type="EMBL" id="JACCBJ010000001">
    <property type="protein sequence ID" value="NYD74693.1"/>
    <property type="molecule type" value="Genomic_DNA"/>
</dbReference>
<organism evidence="3 4">
    <name type="scientific">Leifsonia soli</name>
    <dbReference type="NCBI Taxonomy" id="582665"/>
    <lineage>
        <taxon>Bacteria</taxon>
        <taxon>Bacillati</taxon>
        <taxon>Actinomycetota</taxon>
        <taxon>Actinomycetes</taxon>
        <taxon>Micrococcales</taxon>
        <taxon>Microbacteriaceae</taxon>
        <taxon>Leifsonia</taxon>
    </lineage>
</organism>
<dbReference type="GO" id="GO:0006508">
    <property type="term" value="P:proteolysis"/>
    <property type="evidence" value="ECO:0007669"/>
    <property type="project" value="InterPro"/>
</dbReference>
<dbReference type="GO" id="GO:0008233">
    <property type="term" value="F:peptidase activity"/>
    <property type="evidence" value="ECO:0007669"/>
    <property type="project" value="InterPro"/>
</dbReference>
<dbReference type="InterPro" id="IPR003709">
    <property type="entry name" value="VanY-like_core_dom"/>
</dbReference>
<protein>
    <recommendedName>
        <fullName evidence="2">D-alanyl-D-alanine carboxypeptidase-like core domain-containing protein</fullName>
    </recommendedName>
</protein>
<dbReference type="RefSeq" id="WP_089907964.1">
    <property type="nucleotide sequence ID" value="NZ_BAAAPX010000001.1"/>
</dbReference>
<name>A0A852T1E9_9MICO</name>
<gene>
    <name evidence="3" type="ORF">BJ963_002212</name>
</gene>
<feature type="chain" id="PRO_5038820849" description="D-alanyl-D-alanine carboxypeptidase-like core domain-containing protein" evidence="1">
    <location>
        <begin position="22"/>
        <end position="206"/>
    </location>
</feature>
<dbReference type="SUPFAM" id="SSF55166">
    <property type="entry name" value="Hedgehog/DD-peptidase"/>
    <property type="match status" value="1"/>
</dbReference>
<dbReference type="AlphaFoldDB" id="A0A852T1E9"/>
<feature type="signal peptide" evidence="1">
    <location>
        <begin position="1"/>
        <end position="21"/>
    </location>
</feature>
<feature type="domain" description="D-alanyl-D-alanine carboxypeptidase-like core" evidence="2">
    <location>
        <begin position="84"/>
        <end position="169"/>
    </location>
</feature>
<dbReference type="PROSITE" id="PS51257">
    <property type="entry name" value="PROKAR_LIPOPROTEIN"/>
    <property type="match status" value="1"/>
</dbReference>